<dbReference type="GO" id="GO:0010828">
    <property type="term" value="P:positive regulation of D-glucose transmembrane transport"/>
    <property type="evidence" value="ECO:0007669"/>
    <property type="project" value="TreeGrafter"/>
</dbReference>
<dbReference type="eggNOG" id="KOG1031">
    <property type="taxonomic scope" value="Eukaryota"/>
</dbReference>
<evidence type="ECO:0000313" key="3">
    <source>
        <dbReference type="EMBL" id="GAB65016.1"/>
    </source>
</evidence>
<feature type="compositionally biased region" description="Basic and acidic residues" evidence="1">
    <location>
        <begin position="234"/>
        <end position="246"/>
    </location>
</feature>
<dbReference type="AlphaFoldDB" id="K6UCK6"/>
<dbReference type="Pfam" id="PF23128">
    <property type="entry name" value="YbjQ_4"/>
    <property type="match status" value="1"/>
</dbReference>
<dbReference type="PANTHER" id="PTHR37412">
    <property type="entry name" value="C2 DOMAIN-CONTAINING PROTEIN 5"/>
    <property type="match status" value="1"/>
</dbReference>
<dbReference type="GO" id="GO:0005544">
    <property type="term" value="F:calcium-dependent phospholipid binding"/>
    <property type="evidence" value="ECO:0007669"/>
    <property type="project" value="InterPro"/>
</dbReference>
<dbReference type="InterPro" id="IPR038983">
    <property type="entry name" value="C2CD5"/>
</dbReference>
<sequence length="501" mass="57663">MAKSSEEKKFSQIFFPSSRAQLMRTCNRSFALDRSENSLPFDCEFRKGGTQNHPKYFFYMCTLDLLPSIRFETFYEQQDGRAEENKAAPTWVEANKTATTWAEANKTDGNPGKANQPTAPSERKREVLVGHSLPRGTTNNYIVDSITKCITSGERQSDSEGNQSSELREANLAGPLLHKERDDLFTDQCSDQCSDQGSKRPAERRVNLGANECRNLHGEVPTDQLVVPPGDNPPAERKTLTDEEERRKKKTKKKTEKKNKNKGKHTYLNNLSKSYLYLIKRINLFSENNEQVDVVYEKINKAFNDLYNVLIFYIFANKMYPCCIYSIKYHFAFISVDVLEIMLTGHLVKIKNNNSISLELKSMNRLMQENLLKHFFNYLENYYIEKWQLFLTALSCCLPRMETNQKFSSIIITPLNVLPNVIIKKYFGIISLHIVKENVNLKQFDVFYQSIISDILFIAKSHIKAIGANLICSFKITNLFMREERSHAYALISICGDVAKI</sequence>
<dbReference type="KEGG" id="pcy:PCYB_042180"/>
<dbReference type="InterPro" id="IPR057815">
    <property type="entry name" value="C2CD5_C"/>
</dbReference>
<feature type="region of interest" description="Disordered" evidence="1">
    <location>
        <begin position="217"/>
        <end position="264"/>
    </location>
</feature>
<feature type="compositionally biased region" description="Basic residues" evidence="1">
    <location>
        <begin position="247"/>
        <end position="264"/>
    </location>
</feature>
<feature type="domain" description="C2CD5 C-terminal" evidence="2">
    <location>
        <begin position="412"/>
        <end position="500"/>
    </location>
</feature>
<keyword evidence="4" id="KW-1185">Reference proteome</keyword>
<dbReference type="GO" id="GO:0005509">
    <property type="term" value="F:calcium ion binding"/>
    <property type="evidence" value="ECO:0007669"/>
    <property type="project" value="TreeGrafter"/>
</dbReference>
<dbReference type="EMBL" id="DF157096">
    <property type="protein sequence ID" value="GAB65016.1"/>
    <property type="molecule type" value="Genomic_DNA"/>
</dbReference>
<reference evidence="3 4" key="1">
    <citation type="journal article" date="2012" name="Nat. Genet.">
        <title>Plasmodium cynomolgi genome sequences provide insight into Plasmodium vivax and the monkey malaria clade.</title>
        <authorList>
            <person name="Tachibana S."/>
            <person name="Sullivan S.A."/>
            <person name="Kawai S."/>
            <person name="Nakamura S."/>
            <person name="Kim H.R."/>
            <person name="Goto N."/>
            <person name="Arisue N."/>
            <person name="Palacpac N.M.Q."/>
            <person name="Honma H."/>
            <person name="Yagi M."/>
            <person name="Tougan T."/>
            <person name="Katakai Y."/>
            <person name="Kaneko O."/>
            <person name="Mita T."/>
            <person name="Kita K."/>
            <person name="Yasutomi Y."/>
            <person name="Sutton P.L."/>
            <person name="Shakhbatyan R."/>
            <person name="Horii T."/>
            <person name="Yasunaga T."/>
            <person name="Barnwell J.W."/>
            <person name="Escalante A.A."/>
            <person name="Carlton J.M."/>
            <person name="Tanabe K."/>
        </authorList>
    </citation>
    <scope>NUCLEOTIDE SEQUENCE [LARGE SCALE GENOMIC DNA]</scope>
    <source>
        <strain evidence="3 4">B</strain>
    </source>
</reference>
<dbReference type="Proteomes" id="UP000006319">
    <property type="component" value="Chromosome 4"/>
</dbReference>
<accession>K6UCK6</accession>
<evidence type="ECO:0000259" key="2">
    <source>
        <dbReference type="Pfam" id="PF23128"/>
    </source>
</evidence>
<dbReference type="VEuPathDB" id="PlasmoDB:PCYB_042180"/>
<dbReference type="GO" id="GO:0005886">
    <property type="term" value="C:plasma membrane"/>
    <property type="evidence" value="ECO:0007669"/>
    <property type="project" value="TreeGrafter"/>
</dbReference>
<protein>
    <recommendedName>
        <fullName evidence="2">C2CD5 C-terminal domain-containing protein</fullName>
    </recommendedName>
</protein>
<dbReference type="GeneID" id="14695854"/>
<dbReference type="GO" id="GO:0090314">
    <property type="term" value="P:positive regulation of protein targeting to membrane"/>
    <property type="evidence" value="ECO:0007669"/>
    <property type="project" value="TreeGrafter"/>
</dbReference>
<dbReference type="OrthoDB" id="419768at2759"/>
<evidence type="ECO:0000313" key="4">
    <source>
        <dbReference type="Proteomes" id="UP000006319"/>
    </source>
</evidence>
<dbReference type="GO" id="GO:0072659">
    <property type="term" value="P:protein localization to plasma membrane"/>
    <property type="evidence" value="ECO:0007669"/>
    <property type="project" value="TreeGrafter"/>
</dbReference>
<dbReference type="GO" id="GO:0065002">
    <property type="term" value="P:intracellular protein transmembrane transport"/>
    <property type="evidence" value="ECO:0007669"/>
    <property type="project" value="TreeGrafter"/>
</dbReference>
<organism evidence="3 4">
    <name type="scientific">Plasmodium cynomolgi (strain B)</name>
    <dbReference type="NCBI Taxonomy" id="1120755"/>
    <lineage>
        <taxon>Eukaryota</taxon>
        <taxon>Sar</taxon>
        <taxon>Alveolata</taxon>
        <taxon>Apicomplexa</taxon>
        <taxon>Aconoidasida</taxon>
        <taxon>Haemosporida</taxon>
        <taxon>Plasmodiidae</taxon>
        <taxon>Plasmodium</taxon>
        <taxon>Plasmodium (Plasmodium)</taxon>
    </lineage>
</organism>
<dbReference type="PhylomeDB" id="K6UCK6"/>
<name>K6UCK6_PLACD</name>
<gene>
    <name evidence="3" type="ORF">PCYB_042180</name>
</gene>
<feature type="region of interest" description="Disordered" evidence="1">
    <location>
        <begin position="102"/>
        <end position="125"/>
    </location>
</feature>
<dbReference type="GO" id="GO:0031340">
    <property type="term" value="P:positive regulation of vesicle fusion"/>
    <property type="evidence" value="ECO:0007669"/>
    <property type="project" value="TreeGrafter"/>
</dbReference>
<proteinExistence type="predicted"/>
<evidence type="ECO:0000256" key="1">
    <source>
        <dbReference type="SAM" id="MobiDB-lite"/>
    </source>
</evidence>
<dbReference type="RefSeq" id="XP_004225417.1">
    <property type="nucleotide sequence ID" value="XM_004225369.1"/>
</dbReference>
<dbReference type="PANTHER" id="PTHR37412:SF2">
    <property type="entry name" value="C2 DOMAIN-CONTAINING PROTEIN 5"/>
    <property type="match status" value="1"/>
</dbReference>